<dbReference type="Pfam" id="PF13743">
    <property type="entry name" value="Thioredoxin_5"/>
    <property type="match status" value="1"/>
</dbReference>
<sequence length="234" mass="26965">MSQLNCQDGVCEVPESQKPLTSLKVHAGKRVIYVGDPMCSWCYGIAPVVAGLQDYCDQQDIAFEIVVGGLRSGGGDQWNEPFRDFLRHEWQKIAETTGQPFALKILDWEYFDYDTEPSCRAVIVARELLPQDNQKSLTKFLGQIQTKFYLENQDPKETHFYQSICEAFDISYKVFKERFESAEAKQQTIEDFRFCRELGVRGFPSFLLIQDQEISLLTAGYTSLQSLIRKIEKR</sequence>
<dbReference type="EMBL" id="DXHP01000130">
    <property type="protein sequence ID" value="HIW06843.1"/>
    <property type="molecule type" value="Genomic_DNA"/>
</dbReference>
<dbReference type="InterPro" id="IPR036249">
    <property type="entry name" value="Thioredoxin-like_sf"/>
</dbReference>
<dbReference type="Gene3D" id="1.10.472.60">
    <property type="entry name" value="putative protein disulfide isomerase domain"/>
    <property type="match status" value="1"/>
</dbReference>
<dbReference type="CDD" id="cd03025">
    <property type="entry name" value="DsbA_FrnE_like"/>
    <property type="match status" value="1"/>
</dbReference>
<accession>A0A9D1TU40</accession>
<dbReference type="Gene3D" id="3.40.30.10">
    <property type="entry name" value="Glutaredoxin"/>
    <property type="match status" value="1"/>
</dbReference>
<dbReference type="AlphaFoldDB" id="A0A9D1TU40"/>
<protein>
    <submittedName>
        <fullName evidence="1">DsbA family protein</fullName>
    </submittedName>
</protein>
<dbReference type="SUPFAM" id="SSF52833">
    <property type="entry name" value="Thioredoxin-like"/>
    <property type="match status" value="1"/>
</dbReference>
<reference evidence="1" key="1">
    <citation type="journal article" date="2021" name="PeerJ">
        <title>Extensive microbial diversity within the chicken gut microbiome revealed by metagenomics and culture.</title>
        <authorList>
            <person name="Gilroy R."/>
            <person name="Ravi A."/>
            <person name="Getino M."/>
            <person name="Pursley I."/>
            <person name="Horton D.L."/>
            <person name="Alikhan N.F."/>
            <person name="Baker D."/>
            <person name="Gharbi K."/>
            <person name="Hall N."/>
            <person name="Watson M."/>
            <person name="Adriaenssens E.M."/>
            <person name="Foster-Nyarko E."/>
            <person name="Jarju S."/>
            <person name="Secka A."/>
            <person name="Antonio M."/>
            <person name="Oren A."/>
            <person name="Chaudhuri R.R."/>
            <person name="La Ragione R."/>
            <person name="Hildebrand F."/>
            <person name="Pallen M.J."/>
        </authorList>
    </citation>
    <scope>NUCLEOTIDE SEQUENCE</scope>
    <source>
        <strain evidence="1">CHK160-9182</strain>
    </source>
</reference>
<dbReference type="PANTHER" id="PTHR13887:SF54">
    <property type="entry name" value="DSBA FAMILY PROTEIN"/>
    <property type="match status" value="1"/>
</dbReference>
<proteinExistence type="predicted"/>
<organism evidence="1 2">
    <name type="scientific">Candidatus Ignatzschineria merdigallinarum</name>
    <dbReference type="NCBI Taxonomy" id="2838621"/>
    <lineage>
        <taxon>Bacteria</taxon>
        <taxon>Pseudomonadati</taxon>
        <taxon>Pseudomonadota</taxon>
        <taxon>Gammaproteobacteria</taxon>
        <taxon>Cardiobacteriales</taxon>
        <taxon>Ignatzschineriaceae</taxon>
        <taxon>Ignatzschineria</taxon>
    </lineage>
</organism>
<name>A0A9D1TU40_9GAMM</name>
<comment type="caution">
    <text evidence="1">The sequence shown here is derived from an EMBL/GenBank/DDBJ whole genome shotgun (WGS) entry which is preliminary data.</text>
</comment>
<gene>
    <name evidence="1" type="ORF">H9889_05905</name>
</gene>
<dbReference type="Proteomes" id="UP000823934">
    <property type="component" value="Unassembled WGS sequence"/>
</dbReference>
<dbReference type="PANTHER" id="PTHR13887">
    <property type="entry name" value="GLUTATHIONE S-TRANSFERASE KAPPA"/>
    <property type="match status" value="1"/>
</dbReference>
<reference evidence="1" key="2">
    <citation type="submission" date="2021-04" db="EMBL/GenBank/DDBJ databases">
        <authorList>
            <person name="Gilroy R."/>
        </authorList>
    </citation>
    <scope>NUCLEOTIDE SEQUENCE</scope>
    <source>
        <strain evidence="1">CHK160-9182</strain>
    </source>
</reference>
<evidence type="ECO:0000313" key="1">
    <source>
        <dbReference type="EMBL" id="HIW06843.1"/>
    </source>
</evidence>
<evidence type="ECO:0000313" key="2">
    <source>
        <dbReference type="Proteomes" id="UP000823934"/>
    </source>
</evidence>